<dbReference type="STRING" id="617002.SAMN05660653_03066"/>
<dbReference type="SUPFAM" id="SSF52540">
    <property type="entry name" value="P-loop containing nucleoside triphosphate hydrolases"/>
    <property type="match status" value="1"/>
</dbReference>
<proteinExistence type="predicted"/>
<dbReference type="GO" id="GO:0016887">
    <property type="term" value="F:ATP hydrolysis activity"/>
    <property type="evidence" value="ECO:0007669"/>
    <property type="project" value="TreeGrafter"/>
</dbReference>
<keyword evidence="4" id="KW-0282">Flagellum</keyword>
<name>A0A1G6ERD7_9BACT</name>
<evidence type="ECO:0000313" key="5">
    <source>
        <dbReference type="Proteomes" id="UP000198771"/>
    </source>
</evidence>
<dbReference type="EMBL" id="FMXO01000021">
    <property type="protein sequence ID" value="SDB59926.1"/>
    <property type="molecule type" value="Genomic_DNA"/>
</dbReference>
<dbReference type="PANTHER" id="PTHR43384">
    <property type="entry name" value="SEPTUM SITE-DETERMINING PROTEIN MIND HOMOLOG, CHLOROPLASTIC-RELATED"/>
    <property type="match status" value="1"/>
</dbReference>
<keyword evidence="4" id="KW-0969">Cilium</keyword>
<dbReference type="GO" id="GO:0005524">
    <property type="term" value="F:ATP binding"/>
    <property type="evidence" value="ECO:0007669"/>
    <property type="project" value="UniProtKB-KW"/>
</dbReference>
<keyword evidence="4" id="KW-0966">Cell projection</keyword>
<dbReference type="InterPro" id="IPR033875">
    <property type="entry name" value="FlhG"/>
</dbReference>
<evidence type="ECO:0000313" key="4">
    <source>
        <dbReference type="EMBL" id="SDB59926.1"/>
    </source>
</evidence>
<keyword evidence="5" id="KW-1185">Reference proteome</keyword>
<dbReference type="Gene3D" id="3.40.50.300">
    <property type="entry name" value="P-loop containing nucleotide triphosphate hydrolases"/>
    <property type="match status" value="1"/>
</dbReference>
<accession>A0A1G6ERD7</accession>
<reference evidence="4 5" key="1">
    <citation type="submission" date="2016-10" db="EMBL/GenBank/DDBJ databases">
        <authorList>
            <person name="de Groot N.N."/>
        </authorList>
    </citation>
    <scope>NUCLEOTIDE SEQUENCE [LARGE SCALE GENOMIC DNA]</scope>
    <source>
        <strain evidence="4 5">ASO4-2</strain>
    </source>
</reference>
<dbReference type="GO" id="GO:0051782">
    <property type="term" value="P:negative regulation of cell division"/>
    <property type="evidence" value="ECO:0007669"/>
    <property type="project" value="TreeGrafter"/>
</dbReference>
<dbReference type="AlphaFoldDB" id="A0A1G6ERD7"/>
<feature type="domain" description="CobQ/CobB/MinD/ParA nucleotide binding" evidence="3">
    <location>
        <begin position="13"/>
        <end position="229"/>
    </location>
</feature>
<sequence>MTYMNEQNPLVLSITSGKGGVGKTNLSVNLAYTLQKMGKRVLLMDADLGLANVDILLGLAPQYNLFHLIFEEKSLNDVLVKTEYGFRILPASSGVPEMLKLTTGQKLELIEALEPLGLETDILIVDTGAGIGDNVMYFNLAVQERVLVLTPEPTALTDAYATIKVLHNKHGVHKFKIVVNLAANPKQAKQTYERLAAACDKFLDGVSLDLIGSLPQDPVVRQAVTRQTPFCSLFPSSAVALGVQKVAENILNWPQSAKTDGNIKFFWKKLLFNN</sequence>
<keyword evidence="1" id="KW-0547">Nucleotide-binding</keyword>
<protein>
    <submittedName>
        <fullName evidence="4">Flagellar biosynthesis protein FlhG</fullName>
    </submittedName>
</protein>
<dbReference type="InterPro" id="IPR002586">
    <property type="entry name" value="CobQ/CobB/MinD/ParA_Nub-bd_dom"/>
</dbReference>
<dbReference type="CDD" id="cd02038">
    <property type="entry name" value="FlhG-like"/>
    <property type="match status" value="1"/>
</dbReference>
<dbReference type="GO" id="GO:0005829">
    <property type="term" value="C:cytosol"/>
    <property type="evidence" value="ECO:0007669"/>
    <property type="project" value="TreeGrafter"/>
</dbReference>
<gene>
    <name evidence="4" type="ORF">SAMN05660653_03066</name>
</gene>
<evidence type="ECO:0000256" key="1">
    <source>
        <dbReference type="ARBA" id="ARBA00022741"/>
    </source>
</evidence>
<dbReference type="PIRSF" id="PIRSF003092">
    <property type="entry name" value="MinD"/>
    <property type="match status" value="1"/>
</dbReference>
<dbReference type="InterPro" id="IPR025501">
    <property type="entry name" value="MinD_FleN"/>
</dbReference>
<dbReference type="Pfam" id="PF01656">
    <property type="entry name" value="CbiA"/>
    <property type="match status" value="1"/>
</dbReference>
<dbReference type="PANTHER" id="PTHR43384:SF4">
    <property type="entry name" value="CELLULOSE BIOSYNTHESIS PROTEIN BCSQ-RELATED"/>
    <property type="match status" value="1"/>
</dbReference>
<keyword evidence="2" id="KW-0067">ATP-binding</keyword>
<organism evidence="4 5">
    <name type="scientific">Desulfonatronum thiosulfatophilum</name>
    <dbReference type="NCBI Taxonomy" id="617002"/>
    <lineage>
        <taxon>Bacteria</taxon>
        <taxon>Pseudomonadati</taxon>
        <taxon>Thermodesulfobacteriota</taxon>
        <taxon>Desulfovibrionia</taxon>
        <taxon>Desulfovibrionales</taxon>
        <taxon>Desulfonatronaceae</taxon>
        <taxon>Desulfonatronum</taxon>
    </lineage>
</organism>
<evidence type="ECO:0000259" key="3">
    <source>
        <dbReference type="Pfam" id="PF01656"/>
    </source>
</evidence>
<evidence type="ECO:0000256" key="2">
    <source>
        <dbReference type="ARBA" id="ARBA00022840"/>
    </source>
</evidence>
<dbReference type="InterPro" id="IPR050625">
    <property type="entry name" value="ParA/MinD_ATPase"/>
</dbReference>
<dbReference type="GO" id="GO:0009898">
    <property type="term" value="C:cytoplasmic side of plasma membrane"/>
    <property type="evidence" value="ECO:0007669"/>
    <property type="project" value="TreeGrafter"/>
</dbReference>
<dbReference type="Proteomes" id="UP000198771">
    <property type="component" value="Unassembled WGS sequence"/>
</dbReference>
<dbReference type="InterPro" id="IPR027417">
    <property type="entry name" value="P-loop_NTPase"/>
</dbReference>